<proteinExistence type="predicted"/>
<reference evidence="2" key="2">
    <citation type="submission" date="2020-11" db="EMBL/GenBank/DDBJ databases">
        <authorList>
            <person name="McCartney M.A."/>
            <person name="Auch B."/>
            <person name="Kono T."/>
            <person name="Mallez S."/>
            <person name="Becker A."/>
            <person name="Gohl D.M."/>
            <person name="Silverstein K.A.T."/>
            <person name="Koren S."/>
            <person name="Bechman K.B."/>
            <person name="Herman A."/>
            <person name="Abrahante J.E."/>
            <person name="Garbe J."/>
        </authorList>
    </citation>
    <scope>NUCLEOTIDE SEQUENCE</scope>
    <source>
        <strain evidence="2">Duluth1</strain>
        <tissue evidence="2">Whole animal</tissue>
    </source>
</reference>
<organism evidence="2 3">
    <name type="scientific">Dreissena polymorpha</name>
    <name type="common">Zebra mussel</name>
    <name type="synonym">Mytilus polymorpha</name>
    <dbReference type="NCBI Taxonomy" id="45954"/>
    <lineage>
        <taxon>Eukaryota</taxon>
        <taxon>Metazoa</taxon>
        <taxon>Spiralia</taxon>
        <taxon>Lophotrochozoa</taxon>
        <taxon>Mollusca</taxon>
        <taxon>Bivalvia</taxon>
        <taxon>Autobranchia</taxon>
        <taxon>Heteroconchia</taxon>
        <taxon>Euheterodonta</taxon>
        <taxon>Imparidentia</taxon>
        <taxon>Neoheterodontei</taxon>
        <taxon>Myida</taxon>
        <taxon>Dreissenoidea</taxon>
        <taxon>Dreissenidae</taxon>
        <taxon>Dreissena</taxon>
    </lineage>
</organism>
<protein>
    <submittedName>
        <fullName evidence="2">Uncharacterized protein</fullName>
    </submittedName>
</protein>
<accession>A0A9D4NPD0</accession>
<evidence type="ECO:0000313" key="2">
    <source>
        <dbReference type="EMBL" id="KAH3898493.1"/>
    </source>
</evidence>
<feature type="compositionally biased region" description="Polar residues" evidence="1">
    <location>
        <begin position="8"/>
        <end position="20"/>
    </location>
</feature>
<sequence length="52" mass="5846">MTAYFSEKSGTNKTLTASRKTSPRSKSGRTNGKCLFIRRSELSSEYPPTEEK</sequence>
<dbReference type="EMBL" id="JAIWYP010000001">
    <property type="protein sequence ID" value="KAH3898493.1"/>
    <property type="molecule type" value="Genomic_DNA"/>
</dbReference>
<feature type="region of interest" description="Disordered" evidence="1">
    <location>
        <begin position="1"/>
        <end position="52"/>
    </location>
</feature>
<comment type="caution">
    <text evidence="2">The sequence shown here is derived from an EMBL/GenBank/DDBJ whole genome shotgun (WGS) entry which is preliminary data.</text>
</comment>
<evidence type="ECO:0000256" key="1">
    <source>
        <dbReference type="SAM" id="MobiDB-lite"/>
    </source>
</evidence>
<dbReference type="Proteomes" id="UP000828390">
    <property type="component" value="Unassembled WGS sequence"/>
</dbReference>
<gene>
    <name evidence="2" type="ORF">DPMN_022726</name>
</gene>
<keyword evidence="3" id="KW-1185">Reference proteome</keyword>
<name>A0A9D4NPD0_DREPO</name>
<evidence type="ECO:0000313" key="3">
    <source>
        <dbReference type="Proteomes" id="UP000828390"/>
    </source>
</evidence>
<reference evidence="2" key="1">
    <citation type="journal article" date="2019" name="bioRxiv">
        <title>The Genome of the Zebra Mussel, Dreissena polymorpha: A Resource for Invasive Species Research.</title>
        <authorList>
            <person name="McCartney M.A."/>
            <person name="Auch B."/>
            <person name="Kono T."/>
            <person name="Mallez S."/>
            <person name="Zhang Y."/>
            <person name="Obille A."/>
            <person name="Becker A."/>
            <person name="Abrahante J.E."/>
            <person name="Garbe J."/>
            <person name="Badalamenti J.P."/>
            <person name="Herman A."/>
            <person name="Mangelson H."/>
            <person name="Liachko I."/>
            <person name="Sullivan S."/>
            <person name="Sone E.D."/>
            <person name="Koren S."/>
            <person name="Silverstein K.A.T."/>
            <person name="Beckman K.B."/>
            <person name="Gohl D.M."/>
        </authorList>
    </citation>
    <scope>NUCLEOTIDE SEQUENCE</scope>
    <source>
        <strain evidence="2">Duluth1</strain>
        <tissue evidence="2">Whole animal</tissue>
    </source>
</reference>
<dbReference type="AlphaFoldDB" id="A0A9D4NPD0"/>